<keyword evidence="1" id="KW-0812">Transmembrane</keyword>
<dbReference type="AlphaFoldDB" id="A0A348WL20"/>
<dbReference type="STRING" id="314276.OS145_01187"/>
<organism evidence="3 4">
    <name type="scientific">Idiomarina baltica</name>
    <dbReference type="NCBI Taxonomy" id="190892"/>
    <lineage>
        <taxon>Bacteria</taxon>
        <taxon>Pseudomonadati</taxon>
        <taxon>Pseudomonadota</taxon>
        <taxon>Gammaproteobacteria</taxon>
        <taxon>Alteromonadales</taxon>
        <taxon>Idiomarinaceae</taxon>
        <taxon>Idiomarina</taxon>
    </lineage>
</organism>
<feature type="chain" id="PRO_5016765849" evidence="2">
    <location>
        <begin position="30"/>
        <end position="156"/>
    </location>
</feature>
<sequence>MTSFQVWLKSYNKALFALLSILISCSAMAQSEDTVVLSGPVEKVRAGYFVVELDHVSPTLRPLSLQVSQSKSFASLLQTVPIMGNFNQVTLTGFESGHYYIRAVHQQRVVSQTAIEVTVEHYPIWQALTLFLLGALLFLLLLLTLIMGHKKAVAND</sequence>
<reference evidence="3 4" key="1">
    <citation type="journal article" date="2018" name="Nat. Biotechnol.">
        <title>A standardized bacterial taxonomy based on genome phylogeny substantially revises the tree of life.</title>
        <authorList>
            <person name="Parks D.H."/>
            <person name="Chuvochina M."/>
            <person name="Waite D.W."/>
            <person name="Rinke C."/>
            <person name="Skarshewski A."/>
            <person name="Chaumeil P.A."/>
            <person name="Hugenholtz P."/>
        </authorList>
    </citation>
    <scope>NUCLEOTIDE SEQUENCE [LARGE SCALE GENOMIC DNA]</scope>
    <source>
        <strain evidence="3">UBA9360</strain>
    </source>
</reference>
<evidence type="ECO:0000313" key="3">
    <source>
        <dbReference type="EMBL" id="HAR55232.1"/>
    </source>
</evidence>
<keyword evidence="1" id="KW-0472">Membrane</keyword>
<evidence type="ECO:0000313" key="4">
    <source>
        <dbReference type="Proteomes" id="UP000262878"/>
    </source>
</evidence>
<name>A0A348WL20_9GAMM</name>
<protein>
    <submittedName>
        <fullName evidence="3">Uncharacterized protein</fullName>
    </submittedName>
</protein>
<accession>A0A348WL20</accession>
<feature type="transmembrane region" description="Helical" evidence="1">
    <location>
        <begin position="124"/>
        <end position="146"/>
    </location>
</feature>
<proteinExistence type="predicted"/>
<feature type="signal peptide" evidence="2">
    <location>
        <begin position="1"/>
        <end position="29"/>
    </location>
</feature>
<comment type="caution">
    <text evidence="3">The sequence shown here is derived from an EMBL/GenBank/DDBJ whole genome shotgun (WGS) entry which is preliminary data.</text>
</comment>
<evidence type="ECO:0000256" key="1">
    <source>
        <dbReference type="SAM" id="Phobius"/>
    </source>
</evidence>
<dbReference type="EMBL" id="DMUP01000012">
    <property type="protein sequence ID" value="HAR55232.1"/>
    <property type="molecule type" value="Genomic_DNA"/>
</dbReference>
<keyword evidence="1" id="KW-1133">Transmembrane helix</keyword>
<gene>
    <name evidence="3" type="ORF">DCR58_00455</name>
</gene>
<evidence type="ECO:0000256" key="2">
    <source>
        <dbReference type="SAM" id="SignalP"/>
    </source>
</evidence>
<dbReference type="Proteomes" id="UP000262878">
    <property type="component" value="Unassembled WGS sequence"/>
</dbReference>
<keyword evidence="2" id="KW-0732">Signal</keyword>